<keyword evidence="2" id="KW-1185">Reference proteome</keyword>
<dbReference type="AlphaFoldDB" id="A0A916X2I8"/>
<dbReference type="EMBL" id="BMFA01000008">
    <property type="protein sequence ID" value="GGB55066.1"/>
    <property type="molecule type" value="Genomic_DNA"/>
</dbReference>
<dbReference type="Pfam" id="PF23840">
    <property type="entry name" value="Phage_tail_terminator"/>
    <property type="match status" value="1"/>
</dbReference>
<proteinExistence type="predicted"/>
<dbReference type="InterPro" id="IPR056912">
    <property type="entry name" value="Phage_JBD30_tail_term-like"/>
</dbReference>
<dbReference type="RefSeq" id="WP_150497817.1">
    <property type="nucleotide sequence ID" value="NZ_BMFA01000008.1"/>
</dbReference>
<reference evidence="1" key="1">
    <citation type="journal article" date="2014" name="Int. J. Syst. Evol. Microbiol.">
        <title>Complete genome sequence of Corynebacterium casei LMG S-19264T (=DSM 44701T), isolated from a smear-ripened cheese.</title>
        <authorList>
            <consortium name="US DOE Joint Genome Institute (JGI-PGF)"/>
            <person name="Walter F."/>
            <person name="Albersmeier A."/>
            <person name="Kalinowski J."/>
            <person name="Ruckert C."/>
        </authorList>
    </citation>
    <scope>NUCLEOTIDE SEQUENCE</scope>
    <source>
        <strain evidence="1">CGMCC 1.12426</strain>
    </source>
</reference>
<name>A0A916X2I8_9HYPH</name>
<evidence type="ECO:0000313" key="2">
    <source>
        <dbReference type="Proteomes" id="UP000605148"/>
    </source>
</evidence>
<dbReference type="OrthoDB" id="8404448at2"/>
<dbReference type="Proteomes" id="UP000605148">
    <property type="component" value="Unassembled WGS sequence"/>
</dbReference>
<protein>
    <submittedName>
        <fullName evidence="1">Uncharacterized protein</fullName>
    </submittedName>
</protein>
<organism evidence="1 2">
    <name type="scientific">Roseibium aquae</name>
    <dbReference type="NCBI Taxonomy" id="1323746"/>
    <lineage>
        <taxon>Bacteria</taxon>
        <taxon>Pseudomonadati</taxon>
        <taxon>Pseudomonadota</taxon>
        <taxon>Alphaproteobacteria</taxon>
        <taxon>Hyphomicrobiales</taxon>
        <taxon>Stappiaceae</taxon>
        <taxon>Roseibium</taxon>
    </lineage>
</organism>
<gene>
    <name evidence="1" type="ORF">GCM10011316_28940</name>
</gene>
<evidence type="ECO:0000313" key="1">
    <source>
        <dbReference type="EMBL" id="GGB55066.1"/>
    </source>
</evidence>
<comment type="caution">
    <text evidence="1">The sequence shown here is derived from an EMBL/GenBank/DDBJ whole genome shotgun (WGS) entry which is preliminary data.</text>
</comment>
<accession>A0A916X2I8</accession>
<reference evidence="1" key="2">
    <citation type="submission" date="2020-09" db="EMBL/GenBank/DDBJ databases">
        <authorList>
            <person name="Sun Q."/>
            <person name="Zhou Y."/>
        </authorList>
    </citation>
    <scope>NUCLEOTIDE SEQUENCE</scope>
    <source>
        <strain evidence="1">CGMCC 1.12426</strain>
    </source>
</reference>
<sequence length="142" mass="15243">MSLVEVIIGRLDDAGTPFRVVGGAAGLAVLEQRRTRTPAAFVMVAEEASGANERMTGPVLQRLETDIAVVLVLENLGDPRGGTVADDIEALKAFVRARLIGFRPDSAAEPMEHVSGELLKVRGGAVWAEERFSCARFLEELP</sequence>